<evidence type="ECO:0000256" key="5">
    <source>
        <dbReference type="ARBA" id="ARBA00023015"/>
    </source>
</evidence>
<comment type="caution">
    <text evidence="12">The sequence shown here is derived from an EMBL/GenBank/DDBJ whole genome shotgun (WGS) entry which is preliminary data.</text>
</comment>
<keyword evidence="5" id="KW-0805">Transcription regulation</keyword>
<feature type="domain" description="Response regulatory" evidence="10">
    <location>
        <begin position="7"/>
        <end position="120"/>
    </location>
</feature>
<keyword evidence="13" id="KW-1185">Reference proteome</keyword>
<sequence length="241" mass="26119">MMGIMHRILVVDDDPHIRDVLCFALEKAGMVAEWAGNGVDALDLATRNPPSLVVLDVGMPEMDGLEVCRRLRRASDVPILFLSARDEEIDRVLGLEMGGDDYVTKPFSPRELVARVNVILRRARGPAPAPTAQEGEPPLTRGALVLDSAGHRATVAGRELGLTAREFMMVKTLATRPAVVFTRNQLMDAAYPDNIHVSDRTIDSHVRNIRAKFQAAGCEDAVETVHGVGFRLGGCTVGTAS</sequence>
<dbReference type="GO" id="GO:0042802">
    <property type="term" value="F:identical protein binding"/>
    <property type="evidence" value="ECO:0007669"/>
    <property type="project" value="UniProtKB-ARBA"/>
</dbReference>
<gene>
    <name evidence="12" type="ORF">FBZ90_105193</name>
</gene>
<dbReference type="Gene3D" id="1.10.10.10">
    <property type="entry name" value="Winged helix-like DNA-binding domain superfamily/Winged helix DNA-binding domain"/>
    <property type="match status" value="1"/>
</dbReference>
<evidence type="ECO:0000256" key="7">
    <source>
        <dbReference type="ARBA" id="ARBA00023163"/>
    </source>
</evidence>
<dbReference type="SUPFAM" id="SSF52172">
    <property type="entry name" value="CheY-like"/>
    <property type="match status" value="1"/>
</dbReference>
<dbReference type="GO" id="GO:0032993">
    <property type="term" value="C:protein-DNA complex"/>
    <property type="evidence" value="ECO:0007669"/>
    <property type="project" value="TreeGrafter"/>
</dbReference>
<dbReference type="PANTHER" id="PTHR48111">
    <property type="entry name" value="REGULATOR OF RPOS"/>
    <property type="match status" value="1"/>
</dbReference>
<accession>A0A560HD98</accession>
<dbReference type="Gene3D" id="3.40.50.2300">
    <property type="match status" value="1"/>
</dbReference>
<dbReference type="GO" id="GO:0000987">
    <property type="term" value="F:cis-regulatory region sequence-specific DNA binding"/>
    <property type="evidence" value="ECO:0007669"/>
    <property type="project" value="UniProtKB-ARBA"/>
</dbReference>
<dbReference type="InterPro" id="IPR001867">
    <property type="entry name" value="OmpR/PhoB-type_DNA-bd"/>
</dbReference>
<keyword evidence="2" id="KW-0963">Cytoplasm</keyword>
<dbReference type="GO" id="GO:0000156">
    <property type="term" value="F:phosphorelay response regulator activity"/>
    <property type="evidence" value="ECO:0007669"/>
    <property type="project" value="TreeGrafter"/>
</dbReference>
<evidence type="ECO:0000313" key="12">
    <source>
        <dbReference type="EMBL" id="TWB43380.1"/>
    </source>
</evidence>
<dbReference type="Pfam" id="PF00072">
    <property type="entry name" value="Response_reg"/>
    <property type="match status" value="1"/>
</dbReference>
<feature type="domain" description="OmpR/PhoB-type" evidence="11">
    <location>
        <begin position="136"/>
        <end position="234"/>
    </location>
</feature>
<evidence type="ECO:0000256" key="4">
    <source>
        <dbReference type="ARBA" id="ARBA00023012"/>
    </source>
</evidence>
<dbReference type="Gene3D" id="6.10.250.690">
    <property type="match status" value="1"/>
</dbReference>
<feature type="DNA-binding region" description="OmpR/PhoB-type" evidence="9">
    <location>
        <begin position="136"/>
        <end position="234"/>
    </location>
</feature>
<keyword evidence="7" id="KW-0804">Transcription</keyword>
<dbReference type="InterPro" id="IPR036388">
    <property type="entry name" value="WH-like_DNA-bd_sf"/>
</dbReference>
<evidence type="ECO:0000256" key="1">
    <source>
        <dbReference type="ARBA" id="ARBA00004496"/>
    </source>
</evidence>
<dbReference type="AlphaFoldDB" id="A0A560HD98"/>
<dbReference type="InterPro" id="IPR016032">
    <property type="entry name" value="Sig_transdc_resp-reg_C-effctor"/>
</dbReference>
<dbReference type="PROSITE" id="PS51755">
    <property type="entry name" value="OMPR_PHOB"/>
    <property type="match status" value="1"/>
</dbReference>
<dbReference type="PROSITE" id="PS50110">
    <property type="entry name" value="RESPONSE_REGULATORY"/>
    <property type="match status" value="1"/>
</dbReference>
<evidence type="ECO:0000256" key="9">
    <source>
        <dbReference type="PROSITE-ProRule" id="PRU01091"/>
    </source>
</evidence>
<dbReference type="EMBL" id="VITR01000005">
    <property type="protein sequence ID" value="TWB43380.1"/>
    <property type="molecule type" value="Genomic_DNA"/>
</dbReference>
<evidence type="ECO:0000256" key="2">
    <source>
        <dbReference type="ARBA" id="ARBA00022490"/>
    </source>
</evidence>
<organism evidence="12 13">
    <name type="scientific">Nitrospirillum amazonense</name>
    <dbReference type="NCBI Taxonomy" id="28077"/>
    <lineage>
        <taxon>Bacteria</taxon>
        <taxon>Pseudomonadati</taxon>
        <taxon>Pseudomonadota</taxon>
        <taxon>Alphaproteobacteria</taxon>
        <taxon>Rhodospirillales</taxon>
        <taxon>Azospirillaceae</taxon>
        <taxon>Nitrospirillum</taxon>
    </lineage>
</organism>
<dbReference type="InterPro" id="IPR001789">
    <property type="entry name" value="Sig_transdc_resp-reg_receiver"/>
</dbReference>
<comment type="subcellular location">
    <subcellularLocation>
        <location evidence="1">Cytoplasm</location>
    </subcellularLocation>
</comment>
<dbReference type="InterPro" id="IPR011006">
    <property type="entry name" value="CheY-like_superfamily"/>
</dbReference>
<proteinExistence type="predicted"/>
<name>A0A560HD98_9PROT</name>
<dbReference type="FunFam" id="3.40.50.2300:FF:000021">
    <property type="entry name" value="Two-component system response regulator KdpE"/>
    <property type="match status" value="1"/>
</dbReference>
<dbReference type="SMART" id="SM00862">
    <property type="entry name" value="Trans_reg_C"/>
    <property type="match status" value="1"/>
</dbReference>
<dbReference type="InterPro" id="IPR039420">
    <property type="entry name" value="WalR-like"/>
</dbReference>
<evidence type="ECO:0000256" key="8">
    <source>
        <dbReference type="PROSITE-ProRule" id="PRU00169"/>
    </source>
</evidence>
<keyword evidence="6 9" id="KW-0238">DNA-binding</keyword>
<dbReference type="SMART" id="SM00448">
    <property type="entry name" value="REC"/>
    <property type="match status" value="1"/>
</dbReference>
<dbReference type="PANTHER" id="PTHR48111:SF59">
    <property type="entry name" value="TRANSCRIPTIONAL REGULATORY PROTEIN BAER"/>
    <property type="match status" value="1"/>
</dbReference>
<evidence type="ECO:0000259" key="10">
    <source>
        <dbReference type="PROSITE" id="PS50110"/>
    </source>
</evidence>
<dbReference type="GO" id="GO:0045893">
    <property type="term" value="P:positive regulation of DNA-templated transcription"/>
    <property type="evidence" value="ECO:0007669"/>
    <property type="project" value="UniProtKB-ARBA"/>
</dbReference>
<dbReference type="Proteomes" id="UP000315751">
    <property type="component" value="Unassembled WGS sequence"/>
</dbReference>
<evidence type="ECO:0000256" key="6">
    <source>
        <dbReference type="ARBA" id="ARBA00023125"/>
    </source>
</evidence>
<reference evidence="12 13" key="1">
    <citation type="submission" date="2019-06" db="EMBL/GenBank/DDBJ databases">
        <title>Genomic Encyclopedia of Type Strains, Phase IV (KMG-V): Genome sequencing to study the core and pangenomes of soil and plant-associated prokaryotes.</title>
        <authorList>
            <person name="Whitman W."/>
        </authorList>
    </citation>
    <scope>NUCLEOTIDE SEQUENCE [LARGE SCALE GENOMIC DNA]</scope>
    <source>
        <strain evidence="12 13">BR 11622</strain>
    </source>
</reference>
<protein>
    <submittedName>
        <fullName evidence="12">Two-component system OmpR family response regulator</fullName>
    </submittedName>
</protein>
<keyword evidence="4" id="KW-0902">Two-component regulatory system</keyword>
<dbReference type="Pfam" id="PF00486">
    <property type="entry name" value="Trans_reg_C"/>
    <property type="match status" value="1"/>
</dbReference>
<evidence type="ECO:0000313" key="13">
    <source>
        <dbReference type="Proteomes" id="UP000315751"/>
    </source>
</evidence>
<dbReference type="CDD" id="cd00383">
    <property type="entry name" value="trans_reg_C"/>
    <property type="match status" value="1"/>
</dbReference>
<evidence type="ECO:0000256" key="3">
    <source>
        <dbReference type="ARBA" id="ARBA00022553"/>
    </source>
</evidence>
<keyword evidence="3 8" id="KW-0597">Phosphoprotein</keyword>
<dbReference type="SUPFAM" id="SSF46894">
    <property type="entry name" value="C-terminal effector domain of the bipartite response regulators"/>
    <property type="match status" value="1"/>
</dbReference>
<evidence type="ECO:0000259" key="11">
    <source>
        <dbReference type="PROSITE" id="PS51755"/>
    </source>
</evidence>
<dbReference type="GO" id="GO:0005829">
    <property type="term" value="C:cytosol"/>
    <property type="evidence" value="ECO:0007669"/>
    <property type="project" value="TreeGrafter"/>
</dbReference>
<feature type="modified residue" description="4-aspartylphosphate" evidence="8">
    <location>
        <position position="56"/>
    </location>
</feature>